<organism evidence="2">
    <name type="scientific">Ditylum brightwellii</name>
    <dbReference type="NCBI Taxonomy" id="49249"/>
    <lineage>
        <taxon>Eukaryota</taxon>
        <taxon>Sar</taxon>
        <taxon>Stramenopiles</taxon>
        <taxon>Ochrophyta</taxon>
        <taxon>Bacillariophyta</taxon>
        <taxon>Mediophyceae</taxon>
        <taxon>Lithodesmiophycidae</taxon>
        <taxon>Lithodesmiales</taxon>
        <taxon>Lithodesmiaceae</taxon>
        <taxon>Ditylum</taxon>
    </lineage>
</organism>
<keyword evidence="1" id="KW-1133">Transmembrane helix</keyword>
<feature type="transmembrane region" description="Helical" evidence="1">
    <location>
        <begin position="131"/>
        <end position="153"/>
    </location>
</feature>
<accession>A0A7S4VXJ7</accession>
<feature type="transmembrane region" description="Helical" evidence="1">
    <location>
        <begin position="21"/>
        <end position="45"/>
    </location>
</feature>
<evidence type="ECO:0000313" key="2">
    <source>
        <dbReference type="EMBL" id="CAE4656837.1"/>
    </source>
</evidence>
<feature type="transmembrane region" description="Helical" evidence="1">
    <location>
        <begin position="305"/>
        <end position="329"/>
    </location>
</feature>
<keyword evidence="1" id="KW-0812">Transmembrane</keyword>
<dbReference type="InterPro" id="IPR018750">
    <property type="entry name" value="DUF2306_membrane"/>
</dbReference>
<proteinExistence type="predicted"/>
<reference evidence="2" key="1">
    <citation type="submission" date="2021-01" db="EMBL/GenBank/DDBJ databases">
        <authorList>
            <person name="Corre E."/>
            <person name="Pelletier E."/>
            <person name="Niang G."/>
            <person name="Scheremetjew M."/>
            <person name="Finn R."/>
            <person name="Kale V."/>
            <person name="Holt S."/>
            <person name="Cochrane G."/>
            <person name="Meng A."/>
            <person name="Brown T."/>
            <person name="Cohen L."/>
        </authorList>
    </citation>
    <scope>NUCLEOTIDE SEQUENCE</scope>
    <source>
        <strain evidence="2">GSO104</strain>
    </source>
</reference>
<keyword evidence="1" id="KW-0472">Membrane</keyword>
<evidence type="ECO:0000256" key="1">
    <source>
        <dbReference type="SAM" id="Phobius"/>
    </source>
</evidence>
<dbReference type="Pfam" id="PF10067">
    <property type="entry name" value="DUF2306"/>
    <property type="match status" value="1"/>
</dbReference>
<gene>
    <name evidence="2" type="ORF">DBRI00130_LOCUS39593</name>
</gene>
<feature type="transmembrane region" description="Helical" evidence="1">
    <location>
        <begin position="105"/>
        <end position="125"/>
    </location>
</feature>
<dbReference type="EMBL" id="HBNS01054598">
    <property type="protein sequence ID" value="CAE4656837.1"/>
    <property type="molecule type" value="Transcribed_RNA"/>
</dbReference>
<feature type="transmembrane region" description="Helical" evidence="1">
    <location>
        <begin position="244"/>
        <end position="264"/>
    </location>
</feature>
<name>A0A7S4VXJ7_9STRA</name>
<sequence>MTAIQMNMTTNANKKQGKAVWKLPWVVFFIFLYIYILFLINYSIIRRYYIRMEWNEALPGLDKTFMRKVTMKSHMTAGALAILLGPLQFVSYFRKHPRLRLIHRWSGRLYCVCGMLSSVFGLWFIALKKSLVGGINMTISFSLAGITIGALSFKAWQTARAAKWNSNGENNSGNSHNNKAALFQTHRNWAIRSYAQILGPALYRYWYTILLLTGLYRGPSLVADGLQCDENGVCPEYKRPFDNFFCWAYWVSAGLVAEIIIYYLPTTDELNIPFSETSETTSLISSANDSETETTAINSKGNASAFNLVGCLLAGIAVVVTGDIFYIIFSGSAKNET</sequence>
<feature type="transmembrane region" description="Helical" evidence="1">
    <location>
        <begin position="75"/>
        <end position="93"/>
    </location>
</feature>
<protein>
    <submittedName>
        <fullName evidence="2">Uncharacterized protein</fullName>
    </submittedName>
</protein>
<dbReference type="AlphaFoldDB" id="A0A7S4VXJ7"/>